<dbReference type="EMBL" id="VIVR01000001">
    <property type="protein sequence ID" value="TWE21432.1"/>
    <property type="molecule type" value="Genomic_DNA"/>
</dbReference>
<dbReference type="Proteomes" id="UP000318416">
    <property type="component" value="Unassembled WGS sequence"/>
</dbReference>
<sequence length="206" mass="21801">MSIKAKLAATAALTAVITAGLATPAVAAPAHPIAVAPAVAASSSTVTEAQWLADVSSAIAPARAYVEQRTAEPTGENLAIVFDIDNTTLATHFHPFAMSGIAPVVQLAQYAESRGVSLIFVTARPDFIDLATRISLGRAGYTVDGLHGRDLDDLFEPVQQFKTDQRIKVENQGYTIIANIGNNWTDLNGGHAERTFKLPDYNGLLS</sequence>
<dbReference type="OrthoDB" id="193314at2"/>
<accession>A0A561F0V4</accession>
<dbReference type="SUPFAM" id="SSF56784">
    <property type="entry name" value="HAD-like"/>
    <property type="match status" value="1"/>
</dbReference>
<evidence type="ECO:0000313" key="3">
    <source>
        <dbReference type="EMBL" id="TWE21432.1"/>
    </source>
</evidence>
<organism evidence="3 4">
    <name type="scientific">Kitasatospora atroaurantiaca</name>
    <dbReference type="NCBI Taxonomy" id="285545"/>
    <lineage>
        <taxon>Bacteria</taxon>
        <taxon>Bacillati</taxon>
        <taxon>Actinomycetota</taxon>
        <taxon>Actinomycetes</taxon>
        <taxon>Kitasatosporales</taxon>
        <taxon>Streptomycetaceae</taxon>
        <taxon>Kitasatospora</taxon>
    </lineage>
</organism>
<proteinExistence type="predicted"/>
<dbReference type="PANTHER" id="PTHR31284">
    <property type="entry name" value="ACID PHOSPHATASE-LIKE PROTEIN"/>
    <property type="match status" value="1"/>
</dbReference>
<dbReference type="InterPro" id="IPR023214">
    <property type="entry name" value="HAD_sf"/>
</dbReference>
<dbReference type="Gene3D" id="3.40.50.1000">
    <property type="entry name" value="HAD superfamily/HAD-like"/>
    <property type="match status" value="1"/>
</dbReference>
<protein>
    <submittedName>
        <fullName evidence="3">Putative secreted acid phosphatase</fullName>
    </submittedName>
</protein>
<dbReference type="InterPro" id="IPR005519">
    <property type="entry name" value="Acid_phosphat_B-like"/>
</dbReference>
<evidence type="ECO:0000313" key="4">
    <source>
        <dbReference type="Proteomes" id="UP000318416"/>
    </source>
</evidence>
<keyword evidence="4" id="KW-1185">Reference proteome</keyword>
<dbReference type="RefSeq" id="WP_145796392.1">
    <property type="nucleotide sequence ID" value="NZ_BAAABR010000025.1"/>
</dbReference>
<feature type="signal peptide" evidence="2">
    <location>
        <begin position="1"/>
        <end position="27"/>
    </location>
</feature>
<comment type="caution">
    <text evidence="3">The sequence shown here is derived from an EMBL/GenBank/DDBJ whole genome shotgun (WGS) entry which is preliminary data.</text>
</comment>
<name>A0A561F0V4_9ACTN</name>
<dbReference type="Pfam" id="PF03767">
    <property type="entry name" value="Acid_phosphat_B"/>
    <property type="match status" value="1"/>
</dbReference>
<dbReference type="InterPro" id="IPR036412">
    <property type="entry name" value="HAD-like_sf"/>
</dbReference>
<keyword evidence="1 2" id="KW-0732">Signal</keyword>
<dbReference type="PANTHER" id="PTHR31284:SF10">
    <property type="entry name" value="ACID PHOSPHATASE-LIKE PROTEIN"/>
    <property type="match status" value="1"/>
</dbReference>
<feature type="chain" id="PRO_5021973554" evidence="2">
    <location>
        <begin position="28"/>
        <end position="206"/>
    </location>
</feature>
<reference evidence="3 4" key="1">
    <citation type="submission" date="2019-06" db="EMBL/GenBank/DDBJ databases">
        <title>Sequencing the genomes of 1000 actinobacteria strains.</title>
        <authorList>
            <person name="Klenk H.-P."/>
        </authorList>
    </citation>
    <scope>NUCLEOTIDE SEQUENCE [LARGE SCALE GENOMIC DNA]</scope>
    <source>
        <strain evidence="3 4">DSM 41649</strain>
    </source>
</reference>
<gene>
    <name evidence="3" type="ORF">FB465_6615</name>
</gene>
<evidence type="ECO:0000256" key="1">
    <source>
        <dbReference type="ARBA" id="ARBA00022729"/>
    </source>
</evidence>
<evidence type="ECO:0000256" key="2">
    <source>
        <dbReference type="SAM" id="SignalP"/>
    </source>
</evidence>
<dbReference type="AlphaFoldDB" id="A0A561F0V4"/>